<evidence type="ECO:0000313" key="3">
    <source>
        <dbReference type="Proteomes" id="UP001172159"/>
    </source>
</evidence>
<dbReference type="EMBL" id="JAUKTV010000004">
    <property type="protein sequence ID" value="KAK0739039.1"/>
    <property type="molecule type" value="Genomic_DNA"/>
</dbReference>
<organism evidence="2 3">
    <name type="scientific">Apiosordaria backusii</name>
    <dbReference type="NCBI Taxonomy" id="314023"/>
    <lineage>
        <taxon>Eukaryota</taxon>
        <taxon>Fungi</taxon>
        <taxon>Dikarya</taxon>
        <taxon>Ascomycota</taxon>
        <taxon>Pezizomycotina</taxon>
        <taxon>Sordariomycetes</taxon>
        <taxon>Sordariomycetidae</taxon>
        <taxon>Sordariales</taxon>
        <taxon>Lasiosphaeriaceae</taxon>
        <taxon>Apiosordaria</taxon>
    </lineage>
</organism>
<evidence type="ECO:0000256" key="1">
    <source>
        <dbReference type="SAM" id="MobiDB-lite"/>
    </source>
</evidence>
<feature type="region of interest" description="Disordered" evidence="1">
    <location>
        <begin position="38"/>
        <end position="73"/>
    </location>
</feature>
<feature type="compositionally biased region" description="Polar residues" evidence="1">
    <location>
        <begin position="38"/>
        <end position="48"/>
    </location>
</feature>
<accession>A0AA40EEZ6</accession>
<keyword evidence="3" id="KW-1185">Reference proteome</keyword>
<protein>
    <submittedName>
        <fullName evidence="2">Uncharacterized protein</fullName>
    </submittedName>
</protein>
<name>A0AA40EEZ6_9PEZI</name>
<proteinExistence type="predicted"/>
<feature type="non-terminal residue" evidence="2">
    <location>
        <position position="73"/>
    </location>
</feature>
<dbReference type="AlphaFoldDB" id="A0AA40EEZ6"/>
<sequence length="73" mass="8070">MNREYLPQNFGGYVTVDSLHHYPENDLRMGLQRLGLASTSALPDPSTNRTRRKATGNVGRRSKSSPGRAESPV</sequence>
<comment type="caution">
    <text evidence="2">The sequence shown here is derived from an EMBL/GenBank/DDBJ whole genome shotgun (WGS) entry which is preliminary data.</text>
</comment>
<dbReference type="Proteomes" id="UP001172159">
    <property type="component" value="Unassembled WGS sequence"/>
</dbReference>
<gene>
    <name evidence="2" type="ORF">B0T21DRAFT_361806</name>
</gene>
<reference evidence="2" key="1">
    <citation type="submission" date="2023-06" db="EMBL/GenBank/DDBJ databases">
        <title>Genome-scale phylogeny and comparative genomics of the fungal order Sordariales.</title>
        <authorList>
            <consortium name="Lawrence Berkeley National Laboratory"/>
            <person name="Hensen N."/>
            <person name="Bonometti L."/>
            <person name="Westerberg I."/>
            <person name="Brannstrom I.O."/>
            <person name="Guillou S."/>
            <person name="Cros-Aarteil S."/>
            <person name="Calhoun S."/>
            <person name="Haridas S."/>
            <person name="Kuo A."/>
            <person name="Mondo S."/>
            <person name="Pangilinan J."/>
            <person name="Riley R."/>
            <person name="Labutti K."/>
            <person name="Andreopoulos B."/>
            <person name="Lipzen A."/>
            <person name="Chen C."/>
            <person name="Yanf M."/>
            <person name="Daum C."/>
            <person name="Ng V."/>
            <person name="Clum A."/>
            <person name="Steindorff A."/>
            <person name="Ohm R."/>
            <person name="Martin F."/>
            <person name="Silar P."/>
            <person name="Natvig D."/>
            <person name="Lalanne C."/>
            <person name="Gautier V."/>
            <person name="Ament-Velasquez S.L."/>
            <person name="Kruys A."/>
            <person name="Hutchinson M.I."/>
            <person name="Powell A.J."/>
            <person name="Barry K."/>
            <person name="Miller A.N."/>
            <person name="Grigoriev I.V."/>
            <person name="Debuchy R."/>
            <person name="Gladieux P."/>
            <person name="Thoren M.H."/>
            <person name="Johannesson H."/>
        </authorList>
    </citation>
    <scope>NUCLEOTIDE SEQUENCE</scope>
    <source>
        <strain evidence="2">CBS 540.89</strain>
    </source>
</reference>
<evidence type="ECO:0000313" key="2">
    <source>
        <dbReference type="EMBL" id="KAK0739039.1"/>
    </source>
</evidence>